<sequence>MIPFGKHFGHINNYKVITNMMPKRIWLLLLSVFLFVSGSVFAVEETEEDKVVQTTEPMVGSWIFTGMVTNESGDRYGYFFQMQRQGADFYAKTALIDGQTNQLILFYESSEKIDNPTQLNWQVGRSFLRYNPINDSWIFGVKVENEKGFNFKVDMLKQDNQDVETQVLRPGVELQAVQTSRLNGHVQTGAGNKEQFVTGNKAWFSKLWFSKDQNSPHDISTIFCRLSNDNGFYSANLKETDATGAAVAGWRDPSGNNVKMSQFVSIKTLTDNQCLLSVGLPRLKLKLVNTIKQEDDFPLTVAGFSEENPKGFCFISKQTFKQIKESAVQAVTNLG</sequence>
<protein>
    <submittedName>
        <fullName evidence="1">Uncharacterized protein</fullName>
    </submittedName>
</protein>
<organism evidence="1 2">
    <name type="scientific">Legionella pneumophila</name>
    <dbReference type="NCBI Taxonomy" id="446"/>
    <lineage>
        <taxon>Bacteria</taxon>
        <taxon>Pseudomonadati</taxon>
        <taxon>Pseudomonadota</taxon>
        <taxon>Gammaproteobacteria</taxon>
        <taxon>Legionellales</taxon>
        <taxon>Legionellaceae</taxon>
        <taxon>Legionella</taxon>
    </lineage>
</organism>
<evidence type="ECO:0000313" key="1">
    <source>
        <dbReference type="EMBL" id="PPK30232.1"/>
    </source>
</evidence>
<dbReference type="OrthoDB" id="5653897at2"/>
<dbReference type="AlphaFoldDB" id="A0A2S6EYI5"/>
<comment type="caution">
    <text evidence="1">The sequence shown here is derived from an EMBL/GenBank/DDBJ whole genome shotgun (WGS) entry which is preliminary data.</text>
</comment>
<proteinExistence type="predicted"/>
<dbReference type="Proteomes" id="UP000239239">
    <property type="component" value="Unassembled WGS sequence"/>
</dbReference>
<evidence type="ECO:0000313" key="2">
    <source>
        <dbReference type="Proteomes" id="UP000239239"/>
    </source>
</evidence>
<reference evidence="1 2" key="1">
    <citation type="submission" date="2018-02" db="EMBL/GenBank/DDBJ databases">
        <title>Draft genome sequences of four Legionella pneumophila clinical strains isolated in Ontario.</title>
        <authorList>
            <person name="Fortuna A."/>
            <person name="Ramnarine R."/>
            <person name="Li A."/>
            <person name="Frantz C."/>
            <person name="Mallo G."/>
        </authorList>
    </citation>
    <scope>NUCLEOTIDE SEQUENCE [LARGE SCALE GENOMIC DNA]</scope>
    <source>
        <strain evidence="1 2">LG61</strain>
    </source>
</reference>
<gene>
    <name evidence="1" type="ORF">C3928_09135</name>
</gene>
<name>A0A2S6EYI5_LEGPN</name>
<dbReference type="EMBL" id="PQWY01000012">
    <property type="protein sequence ID" value="PPK30232.1"/>
    <property type="molecule type" value="Genomic_DNA"/>
</dbReference>
<accession>A0A2S6EYI5</accession>